<keyword evidence="1" id="KW-0472">Membrane</keyword>
<accession>A0A8X6L690</accession>
<organism evidence="2 3">
    <name type="scientific">Trichonephila clavata</name>
    <name type="common">Joro spider</name>
    <name type="synonym">Nephila clavata</name>
    <dbReference type="NCBI Taxonomy" id="2740835"/>
    <lineage>
        <taxon>Eukaryota</taxon>
        <taxon>Metazoa</taxon>
        <taxon>Ecdysozoa</taxon>
        <taxon>Arthropoda</taxon>
        <taxon>Chelicerata</taxon>
        <taxon>Arachnida</taxon>
        <taxon>Araneae</taxon>
        <taxon>Araneomorphae</taxon>
        <taxon>Entelegynae</taxon>
        <taxon>Araneoidea</taxon>
        <taxon>Nephilidae</taxon>
        <taxon>Trichonephila</taxon>
    </lineage>
</organism>
<dbReference type="OrthoDB" id="10262835at2759"/>
<name>A0A8X6L690_TRICU</name>
<keyword evidence="1" id="KW-0812">Transmembrane</keyword>
<evidence type="ECO:0000313" key="3">
    <source>
        <dbReference type="Proteomes" id="UP000887116"/>
    </source>
</evidence>
<protein>
    <submittedName>
        <fullName evidence="2">Uncharacterized protein</fullName>
    </submittedName>
</protein>
<reference evidence="2" key="1">
    <citation type="submission" date="2020-07" db="EMBL/GenBank/DDBJ databases">
        <title>Multicomponent nature underlies the extraordinary mechanical properties of spider dragline silk.</title>
        <authorList>
            <person name="Kono N."/>
            <person name="Nakamura H."/>
            <person name="Mori M."/>
            <person name="Yoshida Y."/>
            <person name="Ohtoshi R."/>
            <person name="Malay A.D."/>
            <person name="Moran D.A.P."/>
            <person name="Tomita M."/>
            <person name="Numata K."/>
            <person name="Arakawa K."/>
        </authorList>
    </citation>
    <scope>NUCLEOTIDE SEQUENCE</scope>
</reference>
<keyword evidence="1" id="KW-1133">Transmembrane helix</keyword>
<sequence>MTASVTFCPKYISAVSFILVNTIALISSGLKSFCSLLNSTLSFGLRAWFITLKGQCLNLVGFWDHHIFCHKSFCIEDGVLRIHGNLGLGCISISLSVSEGNIARCCSVALVLAMISTFPCWNTQHMSRLFPNRFQSQVLSRSAFRMKY</sequence>
<proteinExistence type="predicted"/>
<dbReference type="AlphaFoldDB" id="A0A8X6L690"/>
<evidence type="ECO:0000313" key="2">
    <source>
        <dbReference type="EMBL" id="GFQ98029.1"/>
    </source>
</evidence>
<feature type="transmembrane region" description="Helical" evidence="1">
    <location>
        <begin position="12"/>
        <end position="30"/>
    </location>
</feature>
<comment type="caution">
    <text evidence="2">The sequence shown here is derived from an EMBL/GenBank/DDBJ whole genome shotgun (WGS) entry which is preliminary data.</text>
</comment>
<dbReference type="EMBL" id="BMAO01024832">
    <property type="protein sequence ID" value="GFQ98029.1"/>
    <property type="molecule type" value="Genomic_DNA"/>
</dbReference>
<dbReference type="Proteomes" id="UP000887116">
    <property type="component" value="Unassembled WGS sequence"/>
</dbReference>
<keyword evidence="3" id="KW-1185">Reference proteome</keyword>
<gene>
    <name evidence="2" type="ORF">TNCT_554431</name>
</gene>
<evidence type="ECO:0000256" key="1">
    <source>
        <dbReference type="SAM" id="Phobius"/>
    </source>
</evidence>